<organism evidence="1 2">
    <name type="scientific">Nonomuraea typhae</name>
    <dbReference type="NCBI Taxonomy" id="2603600"/>
    <lineage>
        <taxon>Bacteria</taxon>
        <taxon>Bacillati</taxon>
        <taxon>Actinomycetota</taxon>
        <taxon>Actinomycetes</taxon>
        <taxon>Streptosporangiales</taxon>
        <taxon>Streptosporangiaceae</taxon>
        <taxon>Nonomuraea</taxon>
    </lineage>
</organism>
<dbReference type="EMBL" id="JBITGY010000001">
    <property type="protein sequence ID" value="MFI6495944.1"/>
    <property type="molecule type" value="Genomic_DNA"/>
</dbReference>
<evidence type="ECO:0000313" key="2">
    <source>
        <dbReference type="Proteomes" id="UP001612741"/>
    </source>
</evidence>
<dbReference type="Proteomes" id="UP001612741">
    <property type="component" value="Unassembled WGS sequence"/>
</dbReference>
<sequence length="102" mass="11298">MADKTTTTFPTMGMEAATTWENISSRASTSLRTPRRGYSMVEAATAGSRRQVYERLGHKGAITAQMVHQNAPEAGATLRNTYTVPKAGSQFWAKRKYGQRQQ</sequence>
<evidence type="ECO:0000313" key="1">
    <source>
        <dbReference type="EMBL" id="MFI6495944.1"/>
    </source>
</evidence>
<dbReference type="RefSeq" id="WP_397077759.1">
    <property type="nucleotide sequence ID" value="NZ_JBITGY010000001.1"/>
</dbReference>
<proteinExistence type="predicted"/>
<name>A0ABW7YKS7_9ACTN</name>
<protein>
    <submittedName>
        <fullName evidence="1">Uncharacterized protein</fullName>
    </submittedName>
</protein>
<keyword evidence="2" id="KW-1185">Reference proteome</keyword>
<accession>A0ABW7YKS7</accession>
<comment type="caution">
    <text evidence="1">The sequence shown here is derived from an EMBL/GenBank/DDBJ whole genome shotgun (WGS) entry which is preliminary data.</text>
</comment>
<gene>
    <name evidence="1" type="ORF">ACIBG2_01085</name>
</gene>
<reference evidence="1 2" key="1">
    <citation type="submission" date="2024-10" db="EMBL/GenBank/DDBJ databases">
        <title>The Natural Products Discovery Center: Release of the First 8490 Sequenced Strains for Exploring Actinobacteria Biosynthetic Diversity.</title>
        <authorList>
            <person name="Kalkreuter E."/>
            <person name="Kautsar S.A."/>
            <person name="Yang D."/>
            <person name="Bader C.D."/>
            <person name="Teijaro C.N."/>
            <person name="Fluegel L."/>
            <person name="Davis C.M."/>
            <person name="Simpson J.R."/>
            <person name="Lauterbach L."/>
            <person name="Steele A.D."/>
            <person name="Gui C."/>
            <person name="Meng S."/>
            <person name="Li G."/>
            <person name="Viehrig K."/>
            <person name="Ye F."/>
            <person name="Su P."/>
            <person name="Kiefer A.F."/>
            <person name="Nichols A."/>
            <person name="Cepeda A.J."/>
            <person name="Yan W."/>
            <person name="Fan B."/>
            <person name="Jiang Y."/>
            <person name="Adhikari A."/>
            <person name="Zheng C.-J."/>
            <person name="Schuster L."/>
            <person name="Cowan T.M."/>
            <person name="Smanski M.J."/>
            <person name="Chevrette M.G."/>
            <person name="De Carvalho L.P.S."/>
            <person name="Shen B."/>
        </authorList>
    </citation>
    <scope>NUCLEOTIDE SEQUENCE [LARGE SCALE GENOMIC DNA]</scope>
    <source>
        <strain evidence="1 2">NPDC050545</strain>
    </source>
</reference>